<dbReference type="GO" id="GO:0015562">
    <property type="term" value="F:efflux transmembrane transporter activity"/>
    <property type="evidence" value="ECO:0007669"/>
    <property type="project" value="InterPro"/>
</dbReference>
<name>A0A2S8B3G4_9SPHN</name>
<comment type="caution">
    <text evidence="3">The sequence shown here is derived from an EMBL/GenBank/DDBJ whole genome shotgun (WGS) entry which is preliminary data.</text>
</comment>
<dbReference type="Proteomes" id="UP000238954">
    <property type="component" value="Chromosome"/>
</dbReference>
<dbReference type="PANTHER" id="PTHR30203:SF32">
    <property type="entry name" value="CATION EFFLUX SYSTEM PROTEIN CUSC"/>
    <property type="match status" value="1"/>
</dbReference>
<dbReference type="RefSeq" id="WP_106000314.1">
    <property type="nucleotide sequence ID" value="NZ_CM009578.1"/>
</dbReference>
<dbReference type="OrthoDB" id="7181739at2"/>
<dbReference type="NCBIfam" id="TIGR01845">
    <property type="entry name" value="outer_NodT"/>
    <property type="match status" value="1"/>
</dbReference>
<comment type="similarity">
    <text evidence="1 2">Belongs to the outer membrane factor (OMF) (TC 1.B.17) family.</text>
</comment>
<keyword evidence="2" id="KW-0732">Signal</keyword>
<keyword evidence="4" id="KW-1185">Reference proteome</keyword>
<proteinExistence type="inferred from homology"/>
<dbReference type="Gene3D" id="2.20.200.10">
    <property type="entry name" value="Outer membrane efflux proteins (OEP)"/>
    <property type="match status" value="1"/>
</dbReference>
<keyword evidence="2" id="KW-0564">Palmitate</keyword>
<dbReference type="InterPro" id="IPR010131">
    <property type="entry name" value="MdtP/NodT-like"/>
</dbReference>
<evidence type="ECO:0000256" key="1">
    <source>
        <dbReference type="ARBA" id="ARBA00007613"/>
    </source>
</evidence>
<comment type="subcellular location">
    <subcellularLocation>
        <location evidence="2">Cell membrane</location>
        <topology evidence="2">Lipid-anchor</topology>
    </subcellularLocation>
</comment>
<keyword evidence="2" id="KW-0812">Transmembrane</keyword>
<feature type="chain" id="PRO_5015368317" evidence="2">
    <location>
        <begin position="21"/>
        <end position="469"/>
    </location>
</feature>
<dbReference type="SUPFAM" id="SSF56954">
    <property type="entry name" value="Outer membrane efflux proteins (OEP)"/>
    <property type="match status" value="1"/>
</dbReference>
<dbReference type="Gene3D" id="1.20.1600.10">
    <property type="entry name" value="Outer membrane efflux proteins (OEP)"/>
    <property type="match status" value="1"/>
</dbReference>
<keyword evidence="2" id="KW-0472">Membrane</keyword>
<feature type="signal peptide" evidence="2">
    <location>
        <begin position="1"/>
        <end position="20"/>
    </location>
</feature>
<protein>
    <submittedName>
        <fullName evidence="3">RND transporter</fullName>
    </submittedName>
</protein>
<dbReference type="EMBL" id="PHFW01000003">
    <property type="protein sequence ID" value="PQM26944.1"/>
    <property type="molecule type" value="Genomic_DNA"/>
</dbReference>
<evidence type="ECO:0000313" key="3">
    <source>
        <dbReference type="EMBL" id="PQM26944.1"/>
    </source>
</evidence>
<keyword evidence="2" id="KW-0449">Lipoprotein</keyword>
<dbReference type="InterPro" id="IPR003423">
    <property type="entry name" value="OMP_efflux"/>
</dbReference>
<dbReference type="PROSITE" id="PS51257">
    <property type="entry name" value="PROKAR_LIPOPROTEIN"/>
    <property type="match status" value="1"/>
</dbReference>
<dbReference type="AlphaFoldDB" id="A0A2S8B3G4"/>
<sequence>MRKPILLLAAATMLSGCVNLAPPQTRPPLPTAPDYPEGFANDVTLGQRATEISWHDFFADPQLEALVARALDRNRDLAIAVARIEEARGQYRIQDADRLPTVGASADATRSRAFSALSTPPGPDTANRYSVGVGVTGFELDFWGRVKNLSEAARSQYFATQQAARAFRLSLIRDVASAYFASRGAEEQIVLAEATVTSRREGLRIAKLRLDAGVTSALDYRQSETLLTQAETQLASLKLAKAQADNFLAVLVGGPVPADLPAPLPLVDQSRPPALTAGLPSDLLVARPDILQAEEQLRAARANVGAARAAFFPSISLTGNIGFASSSLDSLFGNNGLSWSFGPTISLPIFDFGRNKGNLTVAEARENIAVATYEKTVQSAFREVADALAGRRHLAEQVEAQERGTLAQRRIADLARKRYREGVSTYLEVLDAERNLFASEQALIELRRAQVDNLVTLYVALGGGLVEPS</sequence>
<evidence type="ECO:0000256" key="2">
    <source>
        <dbReference type="RuleBase" id="RU362097"/>
    </source>
</evidence>
<dbReference type="GO" id="GO:0005886">
    <property type="term" value="C:plasma membrane"/>
    <property type="evidence" value="ECO:0007669"/>
    <property type="project" value="UniProtKB-SubCell"/>
</dbReference>
<evidence type="ECO:0000313" key="4">
    <source>
        <dbReference type="Proteomes" id="UP000238954"/>
    </source>
</evidence>
<accession>A0A2S8B3G4</accession>
<dbReference type="PANTHER" id="PTHR30203">
    <property type="entry name" value="OUTER MEMBRANE CATION EFFLUX PROTEIN"/>
    <property type="match status" value="1"/>
</dbReference>
<organism evidence="3 4">
    <name type="scientific">Sphingopyxis lindanitolerans</name>
    <dbReference type="NCBI Taxonomy" id="2054227"/>
    <lineage>
        <taxon>Bacteria</taxon>
        <taxon>Pseudomonadati</taxon>
        <taxon>Pseudomonadota</taxon>
        <taxon>Alphaproteobacteria</taxon>
        <taxon>Sphingomonadales</taxon>
        <taxon>Sphingomonadaceae</taxon>
        <taxon>Sphingopyxis</taxon>
    </lineage>
</organism>
<dbReference type="Pfam" id="PF02321">
    <property type="entry name" value="OEP"/>
    <property type="match status" value="2"/>
</dbReference>
<keyword evidence="2" id="KW-1134">Transmembrane beta strand</keyword>
<gene>
    <name evidence="3" type="ORF">CVO77_18395</name>
</gene>
<reference evidence="4" key="1">
    <citation type="submission" date="2017-11" db="EMBL/GenBank/DDBJ databases">
        <title>The complete genome sequence of Sphingopyxis pomeranensis sp. nov. strain WS5A3p.</title>
        <authorList>
            <person name="Kaminski M.A."/>
        </authorList>
    </citation>
    <scope>NUCLEOTIDE SEQUENCE [LARGE SCALE GENOMIC DNA]</scope>
    <source>
        <strain evidence="4">WS5A3p</strain>
    </source>
</reference>